<keyword evidence="1" id="KW-0472">Membrane</keyword>
<evidence type="ECO:0000313" key="3">
    <source>
        <dbReference type="Proteomes" id="UP000727456"/>
    </source>
</evidence>
<evidence type="ECO:0000256" key="1">
    <source>
        <dbReference type="SAM" id="Phobius"/>
    </source>
</evidence>
<keyword evidence="1" id="KW-0812">Transmembrane</keyword>
<gene>
    <name evidence="2" type="ORF">FHS31_001065</name>
</gene>
<proteinExistence type="predicted"/>
<feature type="transmembrane region" description="Helical" evidence="1">
    <location>
        <begin position="6"/>
        <end position="27"/>
    </location>
</feature>
<keyword evidence="1" id="KW-1133">Transmembrane helix</keyword>
<evidence type="ECO:0008006" key="4">
    <source>
        <dbReference type="Google" id="ProtNLM"/>
    </source>
</evidence>
<protein>
    <recommendedName>
        <fullName evidence="4">Envelope stress response membrane protein PspB</fullName>
    </recommendedName>
</protein>
<sequence length="90" mass="10358">MSTFTFLAFFTIVIGLPVTLGVGSSMFKRWLDHKEAMRMALTDQTAERAAQYVAKTERLEQRMAVLERILTDRSTHLGDEIDRLRDKPIN</sequence>
<accession>A0ABX0TRW0</accession>
<keyword evidence="3" id="KW-1185">Reference proteome</keyword>
<dbReference type="EMBL" id="JAAOZC010000002">
    <property type="protein sequence ID" value="NIJ07469.1"/>
    <property type="molecule type" value="Genomic_DNA"/>
</dbReference>
<evidence type="ECO:0000313" key="2">
    <source>
        <dbReference type="EMBL" id="NIJ07469.1"/>
    </source>
</evidence>
<dbReference type="Proteomes" id="UP000727456">
    <property type="component" value="Unassembled WGS sequence"/>
</dbReference>
<comment type="caution">
    <text evidence="2">The sequence shown here is derived from an EMBL/GenBank/DDBJ whole genome shotgun (WGS) entry which is preliminary data.</text>
</comment>
<organism evidence="2 3">
    <name type="scientific">Sphingomonas vulcanisoli</name>
    <dbReference type="NCBI Taxonomy" id="1658060"/>
    <lineage>
        <taxon>Bacteria</taxon>
        <taxon>Pseudomonadati</taxon>
        <taxon>Pseudomonadota</taxon>
        <taxon>Alphaproteobacteria</taxon>
        <taxon>Sphingomonadales</taxon>
        <taxon>Sphingomonadaceae</taxon>
        <taxon>Sphingomonas</taxon>
    </lineage>
</organism>
<reference evidence="2 3" key="1">
    <citation type="submission" date="2020-03" db="EMBL/GenBank/DDBJ databases">
        <title>Genomic Encyclopedia of Type Strains, Phase III (KMG-III): the genomes of soil and plant-associated and newly described type strains.</title>
        <authorList>
            <person name="Whitman W."/>
        </authorList>
    </citation>
    <scope>NUCLEOTIDE SEQUENCE [LARGE SCALE GENOMIC DNA]</scope>
    <source>
        <strain evidence="2 3">CECT 8804</strain>
    </source>
</reference>
<name>A0ABX0TRW0_9SPHN</name>